<gene>
    <name evidence="2" type="ORF">H9647_18015</name>
</gene>
<sequence length="503" mass="55251">MIRIRKQLKWFAAPLALLLVILTGCQAVGGLDVSSALLGSKDRMYQSSETKETLQVKVTPSANASEEDLAIIELINSFSLYIDSAKVENKDKASIKGKVHYQKAEIPFLLSLDEKGAALQIEGAKQPIYLSYALDPSLPDMTAYNEQMEDAIWNVASFVVKHLPNPNKISVGQEEATVNGEKLNLTKLHAEISGAEVLKMVRPFLSSIAQDEKGLKQLIGDIYDAAKGLFSSYQEIEGAEGLAEGILPATKEEAVTIYYGMIKGLLDEYVKTIDTEIDKMLTETPEMKTVFSDKSSLVVNYYFDKDLNARKSNMELTVALPVSKDIPVSEIKVISDAESWNFGEKVTADQVDLSKGYLDPLFGEVTTGQMLRNFEGTKPVYDLLLQSGMTTSYLYLESNDPMYGAENVKGTAFVPLRYFAEHFDAEVKWAKGSKQLTVINDLTLEQSTYTLGSKKATINGKAVTLPQAPYTAQGTIYVPLRSIADALGASVTVEADGYSVQRN</sequence>
<protein>
    <submittedName>
        <fullName evidence="2">Copper amine oxidase N-terminal domain-containing protein</fullName>
    </submittedName>
</protein>
<dbReference type="Gene3D" id="3.30.457.10">
    <property type="entry name" value="Copper amine oxidase-like, N-terminal domain"/>
    <property type="match status" value="1"/>
</dbReference>
<reference evidence="2 3" key="1">
    <citation type="submission" date="2020-08" db="EMBL/GenBank/DDBJ databases">
        <title>A Genomic Blueprint of the Chicken Gut Microbiome.</title>
        <authorList>
            <person name="Gilroy R."/>
            <person name="Ravi A."/>
            <person name="Getino M."/>
            <person name="Pursley I."/>
            <person name="Horton D.L."/>
            <person name="Alikhan N.-F."/>
            <person name="Baker D."/>
            <person name="Gharbi K."/>
            <person name="Hall N."/>
            <person name="Watson M."/>
            <person name="Adriaenssens E.M."/>
            <person name="Foster-Nyarko E."/>
            <person name="Jarju S."/>
            <person name="Secka A."/>
            <person name="Antonio M."/>
            <person name="Oren A."/>
            <person name="Chaudhuri R."/>
            <person name="La Ragione R.M."/>
            <person name="Hildebrand F."/>
            <person name="Pallen M.J."/>
        </authorList>
    </citation>
    <scope>NUCLEOTIDE SEQUENCE [LARGE SCALE GENOMIC DNA]</scope>
    <source>
        <strain evidence="2 3">Sa2BVA9</strain>
    </source>
</reference>
<dbReference type="PROSITE" id="PS51257">
    <property type="entry name" value="PROKAR_LIPOPROTEIN"/>
    <property type="match status" value="1"/>
</dbReference>
<evidence type="ECO:0000259" key="1">
    <source>
        <dbReference type="Pfam" id="PF07833"/>
    </source>
</evidence>
<dbReference type="RefSeq" id="WP_191802550.1">
    <property type="nucleotide sequence ID" value="NZ_JACSQL010000009.1"/>
</dbReference>
<comment type="caution">
    <text evidence="2">The sequence shown here is derived from an EMBL/GenBank/DDBJ whole genome shotgun (WGS) entry which is preliminary data.</text>
</comment>
<evidence type="ECO:0000313" key="2">
    <source>
        <dbReference type="EMBL" id="MBD7969959.1"/>
    </source>
</evidence>
<organism evidence="2 3">
    <name type="scientific">Paenibacillus gallinarum</name>
    <dbReference type="NCBI Taxonomy" id="2762232"/>
    <lineage>
        <taxon>Bacteria</taxon>
        <taxon>Bacillati</taxon>
        <taxon>Bacillota</taxon>
        <taxon>Bacilli</taxon>
        <taxon>Bacillales</taxon>
        <taxon>Paenibacillaceae</taxon>
        <taxon>Paenibacillus</taxon>
    </lineage>
</organism>
<dbReference type="EMBL" id="JACSQL010000009">
    <property type="protein sequence ID" value="MBD7969959.1"/>
    <property type="molecule type" value="Genomic_DNA"/>
</dbReference>
<name>A0ABR8T3U0_9BACL</name>
<dbReference type="Pfam" id="PF07833">
    <property type="entry name" value="Cu_amine_oxidN1"/>
    <property type="match status" value="1"/>
</dbReference>
<dbReference type="Proteomes" id="UP000608071">
    <property type="component" value="Unassembled WGS sequence"/>
</dbReference>
<dbReference type="InterPro" id="IPR012854">
    <property type="entry name" value="Cu_amine_oxidase-like_N"/>
</dbReference>
<keyword evidence="3" id="KW-1185">Reference proteome</keyword>
<dbReference type="SUPFAM" id="SSF55383">
    <property type="entry name" value="Copper amine oxidase, domain N"/>
    <property type="match status" value="1"/>
</dbReference>
<dbReference type="InterPro" id="IPR036582">
    <property type="entry name" value="Mao_N_sf"/>
</dbReference>
<accession>A0ABR8T3U0</accession>
<proteinExistence type="predicted"/>
<evidence type="ECO:0000313" key="3">
    <source>
        <dbReference type="Proteomes" id="UP000608071"/>
    </source>
</evidence>
<feature type="domain" description="Copper amine oxidase-like N-terminal" evidence="1">
    <location>
        <begin position="409"/>
        <end position="500"/>
    </location>
</feature>